<dbReference type="SMART" id="SM00470">
    <property type="entry name" value="ParB"/>
    <property type="match status" value="1"/>
</dbReference>
<organism evidence="2">
    <name type="scientific">uncultured organism CA915</name>
    <dbReference type="NCBI Taxonomy" id="941422"/>
    <lineage>
        <taxon>unclassified sequences</taxon>
        <taxon>environmental samples</taxon>
    </lineage>
</organism>
<reference evidence="2" key="1">
    <citation type="journal article" date="2010" name="J. Am. Chem. Soc.">
        <title>Tailoring enzyme-rich environmental DNA clones: a source of enzymes for generating libraries of unnatural natural products.</title>
        <authorList>
            <person name="Banik J.J."/>
            <person name="Craig J.W."/>
            <person name="Calle P.Y."/>
            <person name="Brady S.F."/>
        </authorList>
    </citation>
    <scope>NUCLEOTIDE SEQUENCE</scope>
</reference>
<evidence type="ECO:0000259" key="1">
    <source>
        <dbReference type="SMART" id="SM00470"/>
    </source>
</evidence>
<dbReference type="AlphaFoldDB" id="E9L1T0"/>
<gene>
    <name evidence="2" type="ORF">CA915-38</name>
</gene>
<evidence type="ECO:0000313" key="2">
    <source>
        <dbReference type="EMBL" id="ADU56159.1"/>
    </source>
</evidence>
<accession>E9L1T0</accession>
<dbReference type="InterPro" id="IPR003115">
    <property type="entry name" value="ParB_N"/>
</dbReference>
<dbReference type="SUPFAM" id="SSF110849">
    <property type="entry name" value="ParB/Sulfiredoxin"/>
    <property type="match status" value="1"/>
</dbReference>
<name>E9L1T0_9ZZZZ</name>
<proteinExistence type="predicted"/>
<dbReference type="InterPro" id="IPR036086">
    <property type="entry name" value="ParB/Sulfiredoxin_sf"/>
</dbReference>
<sequence length="338" mass="37028">MTFDEEDIDRQPIVEMEISSLQLTGSPRLAGADMIHVEAMAAVQQKLPPIVVHRPTMRVIDGAHRVQAALRRGETTIDGRFFEGPEDEAFVLSVWLNVAHGLPLALADRKHAAERIAASHPQWSDRRVAAVTGISPGTVADIRRRMTGAPASESSRIGQDGRVRPLDCSAGRLLAGRLMAENPNLSLRQVAKAASISPETARDVRMRLLNGSDLVPSRRGRDVAHPAVDGKGRDRQTMNLVRAVDRQESLIDRAVVVKRLMNDPALRYTDTGRNLLRLLSLHAHWAKEWETIADNVPPHCTGVVADLARQFADLWADFATRMPGALQGADLTVSSSSQ</sequence>
<feature type="domain" description="ParB-like N-terminal" evidence="1">
    <location>
        <begin position="14"/>
        <end position="98"/>
    </location>
</feature>
<dbReference type="EMBL" id="HM486076">
    <property type="protein sequence ID" value="ADU56159.1"/>
    <property type="molecule type" value="Genomic_DNA"/>
</dbReference>
<protein>
    <recommendedName>
        <fullName evidence="1">ParB-like N-terminal domain-containing protein</fullName>
    </recommendedName>
</protein>